<dbReference type="GeneTree" id="ENSGT00970000193520"/>
<evidence type="ECO:0000313" key="3">
    <source>
        <dbReference type="Proteomes" id="UP000472266"/>
    </source>
</evidence>
<feature type="region of interest" description="Disordered" evidence="1">
    <location>
        <begin position="1"/>
        <end position="21"/>
    </location>
</feature>
<dbReference type="AlphaFoldDB" id="A0A672TF66"/>
<reference evidence="2" key="2">
    <citation type="submission" date="2025-08" db="UniProtKB">
        <authorList>
            <consortium name="Ensembl"/>
        </authorList>
    </citation>
    <scope>IDENTIFICATION</scope>
</reference>
<proteinExistence type="predicted"/>
<dbReference type="InParanoid" id="A0A672TF66"/>
<protein>
    <submittedName>
        <fullName evidence="2">Uncharacterized protein</fullName>
    </submittedName>
</protein>
<keyword evidence="3" id="KW-1185">Reference proteome</keyword>
<evidence type="ECO:0000313" key="2">
    <source>
        <dbReference type="Ensembl" id="ENSSHBP00005000472.1"/>
    </source>
</evidence>
<reference evidence="2" key="3">
    <citation type="submission" date="2025-09" db="UniProtKB">
        <authorList>
            <consortium name="Ensembl"/>
        </authorList>
    </citation>
    <scope>IDENTIFICATION</scope>
</reference>
<name>A0A672TF66_STRHB</name>
<dbReference type="Proteomes" id="UP000472266">
    <property type="component" value="Chromosome 13"/>
</dbReference>
<evidence type="ECO:0000256" key="1">
    <source>
        <dbReference type="SAM" id="MobiDB-lite"/>
    </source>
</evidence>
<organism evidence="2 3">
    <name type="scientific">Strigops habroptila</name>
    <name type="common">Kakapo</name>
    <dbReference type="NCBI Taxonomy" id="2489341"/>
    <lineage>
        <taxon>Eukaryota</taxon>
        <taxon>Metazoa</taxon>
        <taxon>Chordata</taxon>
        <taxon>Craniata</taxon>
        <taxon>Vertebrata</taxon>
        <taxon>Euteleostomi</taxon>
        <taxon>Archelosauria</taxon>
        <taxon>Archosauria</taxon>
        <taxon>Dinosauria</taxon>
        <taxon>Saurischia</taxon>
        <taxon>Theropoda</taxon>
        <taxon>Coelurosauria</taxon>
        <taxon>Aves</taxon>
        <taxon>Neognathae</taxon>
        <taxon>Neoaves</taxon>
        <taxon>Telluraves</taxon>
        <taxon>Australaves</taxon>
        <taxon>Psittaciformes</taxon>
        <taxon>Psittacidae</taxon>
        <taxon>Strigops</taxon>
    </lineage>
</organism>
<dbReference type="OMA" id="SAWREGK"/>
<accession>A0A672TF66</accession>
<sequence>MRRGCWWGRAGQPRSSGETGAGSEAAADAAVSLPCRVNVKHCVYFYGRDSAAAVSSDLRLVLCTVETPASEICDGEGKKNLFLQLHGDLHPIVTGPEAPCILGIDYLRRGYFKDPKGCRWEMLMSPFSLEKPCQVEQLDCILLFGVYNVCKGKTQLHRWAECLVILCVMCLVMSSVEDSHTGKNAHLASAWREGKAFLVRFLKRLVLLSC</sequence>
<reference evidence="2 3" key="1">
    <citation type="submission" date="2019-11" db="EMBL/GenBank/DDBJ databases">
        <title>Strigops habroptila (kakapo) genome, bStrHab1, primary haplotype, v2.</title>
        <authorList>
            <person name="Jarvis E.D."/>
            <person name="Howard J."/>
            <person name="Rhie A."/>
            <person name="Phillippy A."/>
            <person name="Korlach J."/>
            <person name="Digby A."/>
            <person name="Iorns D."/>
            <person name="Eason D."/>
            <person name="Robertson B."/>
            <person name="Raemaekers T."/>
            <person name="Howe K."/>
            <person name="Lewin H."/>
            <person name="Damas J."/>
            <person name="Hastie A."/>
            <person name="Tracey A."/>
            <person name="Chow W."/>
            <person name="Fedrigo O."/>
        </authorList>
    </citation>
    <scope>NUCLEOTIDE SEQUENCE [LARGE SCALE GENOMIC DNA]</scope>
</reference>
<dbReference type="Ensembl" id="ENSSHBT00005000584.1">
    <property type="protein sequence ID" value="ENSSHBP00005000472.1"/>
    <property type="gene ID" value="ENSSHBG00005000462.1"/>
</dbReference>